<comment type="caution">
    <text evidence="1">The sequence shown here is derived from an EMBL/GenBank/DDBJ whole genome shotgun (WGS) entry which is preliminary data.</text>
</comment>
<sequence>MSKPNTSHLRTQSEPQVAAKQSEAATSSLLHLVNAFKNVTLHESFLDAETNISLLRTRDQASTQRITDLERELRELKASEEAKLRDLDTQYNLTKREILKTHREEFGEVENKRKDMEQKLSTARSIIEQKEKEVSVAQTDLAQAKKEVDAKEQAIKACKETVTRLDSTIKNYSSELGGLKNSVRILQAELQQSTDTINTMKGFGVPLRECSVDEA</sequence>
<proteinExistence type="predicted"/>
<accession>A0ACC3A1Q3</accession>
<evidence type="ECO:0000313" key="1">
    <source>
        <dbReference type="EMBL" id="KAJ9654032.1"/>
    </source>
</evidence>
<dbReference type="Proteomes" id="UP001172386">
    <property type="component" value="Unassembled WGS sequence"/>
</dbReference>
<dbReference type="EMBL" id="JAPDRQ010000134">
    <property type="protein sequence ID" value="KAJ9654032.1"/>
    <property type="molecule type" value="Genomic_DNA"/>
</dbReference>
<gene>
    <name evidence="1" type="ORF">H2198_006887</name>
</gene>
<evidence type="ECO:0000313" key="2">
    <source>
        <dbReference type="Proteomes" id="UP001172386"/>
    </source>
</evidence>
<organism evidence="1 2">
    <name type="scientific">Neophaeococcomyces mojaviensis</name>
    <dbReference type="NCBI Taxonomy" id="3383035"/>
    <lineage>
        <taxon>Eukaryota</taxon>
        <taxon>Fungi</taxon>
        <taxon>Dikarya</taxon>
        <taxon>Ascomycota</taxon>
        <taxon>Pezizomycotina</taxon>
        <taxon>Eurotiomycetes</taxon>
        <taxon>Chaetothyriomycetidae</taxon>
        <taxon>Chaetothyriales</taxon>
        <taxon>Chaetothyriales incertae sedis</taxon>
        <taxon>Neophaeococcomyces</taxon>
    </lineage>
</organism>
<reference evidence="1" key="1">
    <citation type="submission" date="2022-10" db="EMBL/GenBank/DDBJ databases">
        <title>Culturing micro-colonial fungi from biological soil crusts in the Mojave desert and describing Neophaeococcomyces mojavensis, and introducing the new genera and species Taxawa tesnikishii.</title>
        <authorList>
            <person name="Kurbessoian T."/>
            <person name="Stajich J.E."/>
        </authorList>
    </citation>
    <scope>NUCLEOTIDE SEQUENCE</scope>
    <source>
        <strain evidence="1">JES_112</strain>
    </source>
</reference>
<protein>
    <submittedName>
        <fullName evidence="1">Uncharacterized protein</fullName>
    </submittedName>
</protein>
<name>A0ACC3A1Q3_9EURO</name>
<keyword evidence="2" id="KW-1185">Reference proteome</keyword>